<reference evidence="3" key="3">
    <citation type="submission" date="2015-06" db="UniProtKB">
        <authorList>
            <consortium name="EnsemblMetazoa"/>
        </authorList>
    </citation>
    <scope>IDENTIFICATION</scope>
</reference>
<name>R7VC73_CAPTE</name>
<dbReference type="HOGENOM" id="CLU_940867_0_0_1"/>
<dbReference type="EMBL" id="KB295343">
    <property type="protein sequence ID" value="ELU13275.1"/>
    <property type="molecule type" value="Genomic_DNA"/>
</dbReference>
<reference evidence="4" key="1">
    <citation type="submission" date="2012-12" db="EMBL/GenBank/DDBJ databases">
        <authorList>
            <person name="Hellsten U."/>
            <person name="Grimwood J."/>
            <person name="Chapman J.A."/>
            <person name="Shapiro H."/>
            <person name="Aerts A."/>
            <person name="Otillar R.P."/>
            <person name="Terry A.Y."/>
            <person name="Boore J.L."/>
            <person name="Simakov O."/>
            <person name="Marletaz F."/>
            <person name="Cho S.-J."/>
            <person name="Edsinger-Gonzales E."/>
            <person name="Havlak P."/>
            <person name="Kuo D.-H."/>
            <person name="Larsson T."/>
            <person name="Lv J."/>
            <person name="Arendt D."/>
            <person name="Savage R."/>
            <person name="Osoegawa K."/>
            <person name="de Jong P."/>
            <person name="Lindberg D.R."/>
            <person name="Seaver E.C."/>
            <person name="Weisblat D.A."/>
            <person name="Putnam N.H."/>
            <person name="Grigoriev I.V."/>
            <person name="Rokhsar D.S."/>
        </authorList>
    </citation>
    <scope>NUCLEOTIDE SEQUENCE</scope>
    <source>
        <strain evidence="4">I ESC-2004</strain>
    </source>
</reference>
<accession>R7VC73</accession>
<feature type="region of interest" description="Disordered" evidence="1">
    <location>
        <begin position="141"/>
        <end position="177"/>
    </location>
</feature>
<sequence>MHNLAKLAAYTTRYQTMNIFEYVLSIYSLYNARVHNFTVYIMHTNRAAKLATDQACNNCSHVGQQQCPKAQPTEANQQHIFSTNAGVQHAWAIGLFETPNIWILNSTGPRGLVCMENLRLPRYRVENGKLKVDRIRRSSNASTVSDIGPAGVTAKMRTSSLTERPPTRNTWKPPSEVDRTPKVLDVIGCHREVTICGHVDLVRRLPLREADHIQLLDQYLQEPGNYEGRYSDYYDSAAKLLDYGNGYVAVRLYDDITRPEISEFLLSKGWKMIGFAANKEGNKTYIIEKWCNIRDH</sequence>
<evidence type="ECO:0000313" key="2">
    <source>
        <dbReference type="EMBL" id="ELU13275.1"/>
    </source>
</evidence>
<evidence type="ECO:0000256" key="1">
    <source>
        <dbReference type="SAM" id="MobiDB-lite"/>
    </source>
</evidence>
<proteinExistence type="predicted"/>
<dbReference type="EnsemblMetazoa" id="CapteT229141">
    <property type="protein sequence ID" value="CapteP229141"/>
    <property type="gene ID" value="CapteG229141"/>
</dbReference>
<dbReference type="AlphaFoldDB" id="R7VC73"/>
<dbReference type="EMBL" id="AMQN01005175">
    <property type="status" value="NOT_ANNOTATED_CDS"/>
    <property type="molecule type" value="Genomic_DNA"/>
</dbReference>
<feature type="compositionally biased region" description="Polar residues" evidence="1">
    <location>
        <begin position="156"/>
        <end position="172"/>
    </location>
</feature>
<keyword evidence="4" id="KW-1185">Reference proteome</keyword>
<gene>
    <name evidence="2" type="ORF">CAPTEDRAFT_229141</name>
</gene>
<reference evidence="2 4" key="2">
    <citation type="journal article" date="2013" name="Nature">
        <title>Insights into bilaterian evolution from three spiralian genomes.</title>
        <authorList>
            <person name="Simakov O."/>
            <person name="Marletaz F."/>
            <person name="Cho S.J."/>
            <person name="Edsinger-Gonzales E."/>
            <person name="Havlak P."/>
            <person name="Hellsten U."/>
            <person name="Kuo D.H."/>
            <person name="Larsson T."/>
            <person name="Lv J."/>
            <person name="Arendt D."/>
            <person name="Savage R."/>
            <person name="Osoegawa K."/>
            <person name="de Jong P."/>
            <person name="Grimwood J."/>
            <person name="Chapman J.A."/>
            <person name="Shapiro H."/>
            <person name="Aerts A."/>
            <person name="Otillar R.P."/>
            <person name="Terry A.Y."/>
            <person name="Boore J.L."/>
            <person name="Grigoriev I.V."/>
            <person name="Lindberg D.R."/>
            <person name="Seaver E.C."/>
            <person name="Weisblat D.A."/>
            <person name="Putnam N.H."/>
            <person name="Rokhsar D.S."/>
        </authorList>
    </citation>
    <scope>NUCLEOTIDE SEQUENCE</scope>
    <source>
        <strain evidence="2 4">I ESC-2004</strain>
    </source>
</reference>
<protein>
    <submittedName>
        <fullName evidence="2 3">Uncharacterized protein</fullName>
    </submittedName>
</protein>
<evidence type="ECO:0000313" key="3">
    <source>
        <dbReference type="EnsemblMetazoa" id="CapteP229141"/>
    </source>
</evidence>
<evidence type="ECO:0000313" key="4">
    <source>
        <dbReference type="Proteomes" id="UP000014760"/>
    </source>
</evidence>
<dbReference type="Proteomes" id="UP000014760">
    <property type="component" value="Unassembled WGS sequence"/>
</dbReference>
<organism evidence="2">
    <name type="scientific">Capitella teleta</name>
    <name type="common">Polychaete worm</name>
    <dbReference type="NCBI Taxonomy" id="283909"/>
    <lineage>
        <taxon>Eukaryota</taxon>
        <taxon>Metazoa</taxon>
        <taxon>Spiralia</taxon>
        <taxon>Lophotrochozoa</taxon>
        <taxon>Annelida</taxon>
        <taxon>Polychaeta</taxon>
        <taxon>Sedentaria</taxon>
        <taxon>Scolecida</taxon>
        <taxon>Capitellidae</taxon>
        <taxon>Capitella</taxon>
    </lineage>
</organism>
<dbReference type="OrthoDB" id="6276852at2759"/>